<keyword evidence="1" id="KW-0808">Transferase</keyword>
<dbReference type="Gene3D" id="3.90.550.60">
    <property type="match status" value="1"/>
</dbReference>
<accession>A0ABU8ZPG2</accession>
<organism evidence="1 2">
    <name type="scientific">Bifidobacterium favimelis</name>
    <dbReference type="NCBI Taxonomy" id="3122979"/>
    <lineage>
        <taxon>Bacteria</taxon>
        <taxon>Bacillati</taxon>
        <taxon>Actinomycetota</taxon>
        <taxon>Actinomycetes</taxon>
        <taxon>Bifidobacteriales</taxon>
        <taxon>Bifidobacteriaceae</taxon>
        <taxon>Bifidobacterium</taxon>
    </lineage>
</organism>
<gene>
    <name evidence="1" type="ORF">V8P97_06510</name>
</gene>
<dbReference type="InterPro" id="IPR029044">
    <property type="entry name" value="Nucleotide-diphossugar_trans"/>
</dbReference>
<dbReference type="RefSeq" id="WP_340469822.1">
    <property type="nucleotide sequence ID" value="NZ_JBANBB010000002.1"/>
</dbReference>
<keyword evidence="1" id="KW-0328">Glycosyltransferase</keyword>
<dbReference type="EMBL" id="JBANBB010000002">
    <property type="protein sequence ID" value="MEK0307109.1"/>
    <property type="molecule type" value="Genomic_DNA"/>
</dbReference>
<proteinExistence type="predicted"/>
<protein>
    <submittedName>
        <fullName evidence="1">Glycosyltransferase</fullName>
        <ecNumber evidence="1">2.4.-.-</ecNumber>
    </submittedName>
</protein>
<evidence type="ECO:0000313" key="1">
    <source>
        <dbReference type="EMBL" id="MEK0307109.1"/>
    </source>
</evidence>
<dbReference type="SUPFAM" id="SSF53448">
    <property type="entry name" value="Nucleotide-diphospho-sugar transferases"/>
    <property type="match status" value="1"/>
</dbReference>
<reference evidence="1 2" key="1">
    <citation type="submission" date="2024-02" db="EMBL/GenBank/DDBJ databases">
        <title>Bifidobacterium honeyensis sp. nov., isolated from the comb honey.</title>
        <authorList>
            <person name="Liu W."/>
            <person name="Li Y."/>
        </authorList>
    </citation>
    <scope>NUCLEOTIDE SEQUENCE [LARGE SCALE GENOMIC DNA]</scope>
    <source>
        <strain evidence="1 2">IMAU50988</strain>
    </source>
</reference>
<keyword evidence="2" id="KW-1185">Reference proteome</keyword>
<dbReference type="GO" id="GO:0016757">
    <property type="term" value="F:glycosyltransferase activity"/>
    <property type="evidence" value="ECO:0007669"/>
    <property type="project" value="UniProtKB-KW"/>
</dbReference>
<sequence>MYVELSRPILDTTTSSCARPFMYVKSPSFSGVTDGDLHLAPRTWADFMTYFGAFSLGKWRMYTGRPDLTPILRFESSAPLRVSLTGNVSHKTQKRLILTTEEPTGRTDDGWYSYEIAYPTDIPYSLVAFTLVSGDEPVDVRRVAYGAELPEGRDVRIEIVTTTFKKEKQVTGNIRSIQQALLHDPRWQDHFRLTVVDNGRSLEESVTQGDERITLIPNGNVGGAGGFAAGMIHALEGGWATNVLMMDDDVTVCPEAFKRTLTLLSYTCDEYREGIVAGAMLSNGNFEVQQEDIGSIRPKRNLLPIKPRLFLDRVYDITFNEEILPRDDQPGMYSAWWYSCVPVDLIRDIGLPIPLFYRRDDVEFGTRAQERHRVRFMTMNGICVWHDPFDMRWNPTVEVYLATRNMLIQEAFTPDAMNSSAALVAHMRETLLDEGRRLNYSSMELICDAIQDYLRGPDYYRHPVGERLFKAAGRKAEKLVPLSQLPGMPSTVNIYDVERNANDPEIGYRWKIHDWVAEYGHRFTSKMWGDGFAIIPNDGWCKPWRVLHKAGTVLAVDPTGTKGAVRHLDARRFNVLVRRFDQLAERLLNDRTVAASYRKARPSMTTEEFWKGYLKEALEASK</sequence>
<name>A0ABU8ZPG2_9BIFI</name>
<comment type="caution">
    <text evidence="1">The sequence shown here is derived from an EMBL/GenBank/DDBJ whole genome shotgun (WGS) entry which is preliminary data.</text>
</comment>
<dbReference type="EC" id="2.4.-.-" evidence="1"/>
<evidence type="ECO:0000313" key="2">
    <source>
        <dbReference type="Proteomes" id="UP001373159"/>
    </source>
</evidence>
<dbReference type="Proteomes" id="UP001373159">
    <property type="component" value="Unassembled WGS sequence"/>
</dbReference>